<dbReference type="RefSeq" id="WP_337093270.1">
    <property type="nucleotide sequence ID" value="NZ_JAPYKO010000006.1"/>
</dbReference>
<dbReference type="PRINTS" id="PR00081">
    <property type="entry name" value="GDHRDH"/>
</dbReference>
<dbReference type="EMBL" id="JAPYKO010000006">
    <property type="protein sequence ID" value="MEI9402843.1"/>
    <property type="molecule type" value="Genomic_DNA"/>
</dbReference>
<dbReference type="PANTHER" id="PTHR42879">
    <property type="entry name" value="3-OXOACYL-(ACYL-CARRIER-PROTEIN) REDUCTASE"/>
    <property type="match status" value="1"/>
</dbReference>
<evidence type="ECO:0000256" key="1">
    <source>
        <dbReference type="ARBA" id="ARBA00006484"/>
    </source>
</evidence>
<accession>A0ABU8KCZ4</accession>
<dbReference type="InterPro" id="IPR002347">
    <property type="entry name" value="SDR_fam"/>
</dbReference>
<dbReference type="SUPFAM" id="SSF51735">
    <property type="entry name" value="NAD(P)-binding Rossmann-fold domains"/>
    <property type="match status" value="1"/>
</dbReference>
<sequence>MLWLSVGFGSYLQNDRSKRGEQMEVPGLKGRVAVITAAGQNIGKAVALAFARAGAHIVITGGSDATKIEAVADEARSFGVEAMAFVCDGADEAAMNALVERAVAELGGVDIAISCVGIRPHQPIDEITLQDWQKVINTNLGSAFILTQAVLPHMRRRKYGRLLYMAGTDALFPLANRAHVVAAKHGMHGLAKAVALECGPDGVTANSVAPGWLDTDRNAAWYPDLAETYEHVKATLPLRTLGTAEDVANACLYLASDMGKFVTGHLLHINGGEFMV</sequence>
<evidence type="ECO:0000313" key="3">
    <source>
        <dbReference type="Proteomes" id="UP001366503"/>
    </source>
</evidence>
<dbReference type="CDD" id="cd05233">
    <property type="entry name" value="SDR_c"/>
    <property type="match status" value="1"/>
</dbReference>
<name>A0ABU8KCZ4_9HYPH</name>
<keyword evidence="3" id="KW-1185">Reference proteome</keyword>
<comment type="similarity">
    <text evidence="1">Belongs to the short-chain dehydrogenases/reductases (SDR) family.</text>
</comment>
<dbReference type="InterPro" id="IPR036291">
    <property type="entry name" value="NAD(P)-bd_dom_sf"/>
</dbReference>
<gene>
    <name evidence="2" type="ORF">O7A05_11825</name>
</gene>
<comment type="caution">
    <text evidence="2">The sequence shown here is derived from an EMBL/GenBank/DDBJ whole genome shotgun (WGS) entry which is preliminary data.</text>
</comment>
<dbReference type="Proteomes" id="UP001366503">
    <property type="component" value="Unassembled WGS sequence"/>
</dbReference>
<protein>
    <submittedName>
        <fullName evidence="2">SDR family NAD(P)-dependent oxidoreductase</fullName>
    </submittedName>
</protein>
<organism evidence="2 3">
    <name type="scientific">Mesorhizobium argentiipisi</name>
    <dbReference type="NCBI Taxonomy" id="3015175"/>
    <lineage>
        <taxon>Bacteria</taxon>
        <taxon>Pseudomonadati</taxon>
        <taxon>Pseudomonadota</taxon>
        <taxon>Alphaproteobacteria</taxon>
        <taxon>Hyphomicrobiales</taxon>
        <taxon>Phyllobacteriaceae</taxon>
        <taxon>Mesorhizobium</taxon>
    </lineage>
</organism>
<dbReference type="Gene3D" id="3.40.50.720">
    <property type="entry name" value="NAD(P)-binding Rossmann-like Domain"/>
    <property type="match status" value="1"/>
</dbReference>
<dbReference type="Pfam" id="PF13561">
    <property type="entry name" value="adh_short_C2"/>
    <property type="match status" value="1"/>
</dbReference>
<evidence type="ECO:0000313" key="2">
    <source>
        <dbReference type="EMBL" id="MEI9402843.1"/>
    </source>
</evidence>
<reference evidence="2 3" key="1">
    <citation type="submission" date="2022-12" db="EMBL/GenBank/DDBJ databases">
        <authorList>
            <person name="Muema E."/>
        </authorList>
    </citation>
    <scope>NUCLEOTIDE SEQUENCE [LARGE SCALE GENOMIC DNA]</scope>
    <source>
        <strain evidence="3">1330</strain>
    </source>
</reference>
<dbReference type="InterPro" id="IPR050259">
    <property type="entry name" value="SDR"/>
</dbReference>
<proteinExistence type="inferred from homology"/>